<dbReference type="PROSITE" id="PS00571">
    <property type="entry name" value="AMIDASES"/>
    <property type="match status" value="1"/>
</dbReference>
<comment type="catalytic activity">
    <reaction evidence="9">
        <text>L-arginyl-[protein] + 2 S-adenosyl-L-methionine = N(omega),N(omega)'-dimethyl-L-arginyl-[protein] + 2 S-adenosyl-L-homocysteine + 2 H(+)</text>
        <dbReference type="Rhea" id="RHEA:48108"/>
        <dbReference type="Rhea" id="RHEA-COMP:10532"/>
        <dbReference type="Rhea" id="RHEA-COMP:11992"/>
        <dbReference type="ChEBI" id="CHEBI:15378"/>
        <dbReference type="ChEBI" id="CHEBI:29965"/>
        <dbReference type="ChEBI" id="CHEBI:57856"/>
        <dbReference type="ChEBI" id="CHEBI:59789"/>
        <dbReference type="ChEBI" id="CHEBI:88221"/>
        <dbReference type="EC" id="2.1.1.320"/>
    </reaction>
</comment>
<dbReference type="Gene3D" id="3.40.50.12710">
    <property type="match status" value="1"/>
</dbReference>
<evidence type="ECO:0000256" key="9">
    <source>
        <dbReference type="ARBA" id="ARBA00048612"/>
    </source>
</evidence>
<dbReference type="SUPFAM" id="SSF75304">
    <property type="entry name" value="Amidase signature (AS) enzymes"/>
    <property type="match status" value="1"/>
</dbReference>
<dbReference type="InterPro" id="IPR020556">
    <property type="entry name" value="Amidase_CS"/>
</dbReference>
<evidence type="ECO:0000256" key="7">
    <source>
        <dbReference type="ARBA" id="ARBA00022801"/>
    </source>
</evidence>
<comment type="similarity">
    <text evidence="4">Belongs to the amidase family.</text>
</comment>
<dbReference type="InterPro" id="IPR003788">
    <property type="entry name" value="NDUFAF7"/>
</dbReference>
<evidence type="ECO:0000256" key="2">
    <source>
        <dbReference type="ARBA" id="ARBA00004173"/>
    </source>
</evidence>
<dbReference type="InterPro" id="IPR038375">
    <property type="entry name" value="NDUFAF7_sf"/>
</dbReference>
<reference evidence="11 12" key="1">
    <citation type="submission" date="2024-07" db="EMBL/GenBank/DDBJ databases">
        <title>Section-level genome sequencing and comparative genomics of Aspergillus sections Usti and Cavernicolus.</title>
        <authorList>
            <consortium name="Lawrence Berkeley National Laboratory"/>
            <person name="Nybo J.L."/>
            <person name="Vesth T.C."/>
            <person name="Theobald S."/>
            <person name="Frisvad J.C."/>
            <person name="Larsen T.O."/>
            <person name="Kjaerboelling I."/>
            <person name="Rothschild-Mancinelli K."/>
            <person name="Lyhne E.K."/>
            <person name="Kogle M.E."/>
            <person name="Barry K."/>
            <person name="Clum A."/>
            <person name="Na H."/>
            <person name="Ledsgaard L."/>
            <person name="Lin J."/>
            <person name="Lipzen A."/>
            <person name="Kuo A."/>
            <person name="Riley R."/>
            <person name="Mondo S."/>
            <person name="Labutti K."/>
            <person name="Haridas S."/>
            <person name="Pangalinan J."/>
            <person name="Salamov A.A."/>
            <person name="Simmons B.A."/>
            <person name="Magnuson J.K."/>
            <person name="Chen J."/>
            <person name="Drula E."/>
            <person name="Henrissat B."/>
            <person name="Wiebenga A."/>
            <person name="Lubbers R.J."/>
            <person name="Gomes A.C."/>
            <person name="Macurrencykelacurrency M.R."/>
            <person name="Stajich J."/>
            <person name="Grigoriev I.V."/>
            <person name="Mortensen U.H."/>
            <person name="De Vries R.P."/>
            <person name="Baker S.E."/>
            <person name="Andersen M.R."/>
        </authorList>
    </citation>
    <scope>NUCLEOTIDE SEQUENCE [LARGE SCALE GENOMIC DNA]</scope>
    <source>
        <strain evidence="11 12">CBS 449.75</strain>
    </source>
</reference>
<dbReference type="Pfam" id="PF02636">
    <property type="entry name" value="Methyltransf_28"/>
    <property type="match status" value="1"/>
</dbReference>
<protein>
    <submittedName>
        <fullName evidence="11">Amidase signature domain-containing protein</fullName>
    </submittedName>
</protein>
<name>A0ABR4LZV1_9EURO</name>
<sequence length="938" mass="105823">MLTREFIDDSLYNPYYGYFSKHATIFSPGEPFDFNNIEDGPAFHRMLGERYTEFEDRLDEERPDEARQLWHTPTELFRPYYGETIARYLVSNYKLTQYPYHDLIIYEMGAGNGTLMINILDFIRDTDYEVYQRTKFRIIEISPALAGLQMKNLTDSLNAAGHLDHVEIINKSIFEWDTYVHSPCFFVALEVIDNFAHDTIRYDTKTELPQQGGVLIDADGEFHEYYSPQLDPVASRFLRVRQAAARRDFPSPLGPRLTRQVRGALPFQKPFTIPEYIPTRLMQFFGILDTYFPGHRLLASDFSSLPDAVPGINAPVVQTRYKRRTVPVSTPFVHQGYFDIFFPTDFNVVEDIYRAVTGKLTQVVSHEDFMRRWAYIEDTETRSGENPLLTWYKNASMLITDKRKKKKMTTPHWRPIVIQKRASQLQSIPAPWHLPQFVIASDATTLDTIRTCGILSAKELQWTEIDDVTALVRLLASREVSSVQLTTAFCKRAAVAQQMTGCLTEIFFDRALERARVLDEELGSTGRVRGPLHGLPVSVKDRFDVEGFDTTVGWVGLANKPAAKSDSVVQLLESMGAVLYAKTNVPQSLMMSDSYNHVFGQSVNAFNRKLISGGSSGGEGALVGAGGSVLGIGTDIGGSIRVPSTLQGLYSICPTTGRVPWNCSFMHQHYLVPPVAGPMARSLSTIEYFMQSLLDSNPWNLDPGCIPIPWRKELAAPPARKLKLGIVYDDGVVRPQPPIMRALRETARRLKDAGHEGTNLWTKSVLADGGHHCRQLCAIVDEPLIQGMVVGTPADELSVQEREKIEEAKWTFQENYLAQWVSTGIDALLLPVTPWVGYKPKTWVVSKQWLGYTALFNLLNYAAVTVPVVTADPELDKPENDAEWKRHVPRNDSDRFNYEQYDIDLVKGMPVTVQVVGGRFGEEKAVSVAKALDEVFGR</sequence>
<comment type="catalytic activity">
    <reaction evidence="1">
        <text>a monocarboxylic acid amide + H2O = a monocarboxylate + NH4(+)</text>
        <dbReference type="Rhea" id="RHEA:12020"/>
        <dbReference type="ChEBI" id="CHEBI:15377"/>
        <dbReference type="ChEBI" id="CHEBI:28938"/>
        <dbReference type="ChEBI" id="CHEBI:35757"/>
        <dbReference type="ChEBI" id="CHEBI:83628"/>
        <dbReference type="EC" id="3.5.1.4"/>
    </reaction>
</comment>
<dbReference type="InterPro" id="IPR029063">
    <property type="entry name" value="SAM-dependent_MTases_sf"/>
</dbReference>
<dbReference type="RefSeq" id="XP_070889033.1">
    <property type="nucleotide sequence ID" value="XM_071030918.1"/>
</dbReference>
<dbReference type="SUPFAM" id="SSF53335">
    <property type="entry name" value="S-adenosyl-L-methionine-dependent methyltransferases"/>
    <property type="match status" value="1"/>
</dbReference>
<dbReference type="PANTHER" id="PTHR46072">
    <property type="entry name" value="AMIDASE-RELATED-RELATED"/>
    <property type="match status" value="1"/>
</dbReference>
<comment type="similarity">
    <text evidence="3">Belongs to the NDUFAF7 family.</text>
</comment>
<comment type="subcellular location">
    <subcellularLocation>
        <location evidence="2">Mitochondrion</location>
    </subcellularLocation>
</comment>
<evidence type="ECO:0000256" key="3">
    <source>
        <dbReference type="ARBA" id="ARBA00005891"/>
    </source>
</evidence>
<proteinExistence type="inferred from homology"/>
<evidence type="ECO:0000256" key="6">
    <source>
        <dbReference type="ARBA" id="ARBA00022679"/>
    </source>
</evidence>
<comment type="caution">
    <text evidence="11">The sequence shown here is derived from an EMBL/GenBank/DDBJ whole genome shotgun (WGS) entry which is preliminary data.</text>
</comment>
<evidence type="ECO:0000313" key="11">
    <source>
        <dbReference type="EMBL" id="KAL2870054.1"/>
    </source>
</evidence>
<keyword evidence="8" id="KW-0496">Mitochondrion</keyword>
<evidence type="ECO:0000256" key="5">
    <source>
        <dbReference type="ARBA" id="ARBA00022603"/>
    </source>
</evidence>
<keyword evidence="12" id="KW-1185">Reference proteome</keyword>
<evidence type="ECO:0000256" key="1">
    <source>
        <dbReference type="ARBA" id="ARBA00001311"/>
    </source>
</evidence>
<evidence type="ECO:0000256" key="8">
    <source>
        <dbReference type="ARBA" id="ARBA00023128"/>
    </source>
</evidence>
<dbReference type="InterPro" id="IPR036928">
    <property type="entry name" value="AS_sf"/>
</dbReference>
<evidence type="ECO:0000313" key="12">
    <source>
        <dbReference type="Proteomes" id="UP001610432"/>
    </source>
</evidence>
<dbReference type="PANTHER" id="PTHR46072:SF1">
    <property type="entry name" value="AMIDASE"/>
    <property type="match status" value="1"/>
</dbReference>
<dbReference type="Pfam" id="PF01425">
    <property type="entry name" value="Amidase"/>
    <property type="match status" value="1"/>
</dbReference>
<evidence type="ECO:0000256" key="4">
    <source>
        <dbReference type="ARBA" id="ARBA00009199"/>
    </source>
</evidence>
<evidence type="ECO:0000259" key="10">
    <source>
        <dbReference type="Pfam" id="PF01425"/>
    </source>
</evidence>
<keyword evidence="6" id="KW-0808">Transferase</keyword>
<dbReference type="Gene3D" id="3.90.1300.10">
    <property type="entry name" value="Amidase signature (AS) domain"/>
    <property type="match status" value="1"/>
</dbReference>
<dbReference type="EMBL" id="JBFXLQ010000007">
    <property type="protein sequence ID" value="KAL2870054.1"/>
    <property type="molecule type" value="Genomic_DNA"/>
</dbReference>
<dbReference type="InterPro" id="IPR023631">
    <property type="entry name" value="Amidase_dom"/>
</dbReference>
<dbReference type="Proteomes" id="UP001610432">
    <property type="component" value="Unassembled WGS sequence"/>
</dbReference>
<organism evidence="11 12">
    <name type="scientific">Aspergillus lucknowensis</name>
    <dbReference type="NCBI Taxonomy" id="176173"/>
    <lineage>
        <taxon>Eukaryota</taxon>
        <taxon>Fungi</taxon>
        <taxon>Dikarya</taxon>
        <taxon>Ascomycota</taxon>
        <taxon>Pezizomycotina</taxon>
        <taxon>Eurotiomycetes</taxon>
        <taxon>Eurotiomycetidae</taxon>
        <taxon>Eurotiales</taxon>
        <taxon>Aspergillaceae</taxon>
        <taxon>Aspergillus</taxon>
        <taxon>Aspergillus subgen. Nidulantes</taxon>
    </lineage>
</organism>
<keyword evidence="7" id="KW-0378">Hydrolase</keyword>
<gene>
    <name evidence="11" type="ORF">BJX67DRAFT_370451</name>
</gene>
<accession>A0ABR4LZV1</accession>
<feature type="domain" description="Amidase" evidence="10">
    <location>
        <begin position="485"/>
        <end position="756"/>
    </location>
</feature>
<dbReference type="GeneID" id="98145990"/>
<keyword evidence="5" id="KW-0489">Methyltransferase</keyword>